<dbReference type="Proteomes" id="UP001054837">
    <property type="component" value="Unassembled WGS sequence"/>
</dbReference>
<keyword evidence="2" id="KW-1185">Reference proteome</keyword>
<dbReference type="EMBL" id="BPLQ01012262">
    <property type="protein sequence ID" value="GIY64051.1"/>
    <property type="molecule type" value="Genomic_DNA"/>
</dbReference>
<comment type="caution">
    <text evidence="1">The sequence shown here is derived from an EMBL/GenBank/DDBJ whole genome shotgun (WGS) entry which is preliminary data.</text>
</comment>
<proteinExistence type="predicted"/>
<dbReference type="AlphaFoldDB" id="A0AAV4V268"/>
<name>A0AAV4V268_9ARAC</name>
<evidence type="ECO:0000313" key="1">
    <source>
        <dbReference type="EMBL" id="GIY64051.1"/>
    </source>
</evidence>
<organism evidence="1 2">
    <name type="scientific">Caerostris darwini</name>
    <dbReference type="NCBI Taxonomy" id="1538125"/>
    <lineage>
        <taxon>Eukaryota</taxon>
        <taxon>Metazoa</taxon>
        <taxon>Ecdysozoa</taxon>
        <taxon>Arthropoda</taxon>
        <taxon>Chelicerata</taxon>
        <taxon>Arachnida</taxon>
        <taxon>Araneae</taxon>
        <taxon>Araneomorphae</taxon>
        <taxon>Entelegynae</taxon>
        <taxon>Araneoidea</taxon>
        <taxon>Araneidae</taxon>
        <taxon>Caerostris</taxon>
    </lineage>
</organism>
<reference evidence="1 2" key="1">
    <citation type="submission" date="2021-06" db="EMBL/GenBank/DDBJ databases">
        <title>Caerostris darwini draft genome.</title>
        <authorList>
            <person name="Kono N."/>
            <person name="Arakawa K."/>
        </authorList>
    </citation>
    <scope>NUCLEOTIDE SEQUENCE [LARGE SCALE GENOMIC DNA]</scope>
</reference>
<evidence type="ECO:0000313" key="2">
    <source>
        <dbReference type="Proteomes" id="UP001054837"/>
    </source>
</evidence>
<gene>
    <name evidence="1" type="ORF">CDAR_500661</name>
</gene>
<sequence length="102" mass="11822">MHNNREDWQERRQILLDVPQRRVLVVSFGNGSSSVQEQNFCLIFVLPPVGQIPMIIIINGDDDHHEESPGQSPQNIDDLSHESLIPTMMELAFYTYEKFIKK</sequence>
<accession>A0AAV4V268</accession>
<protein>
    <submittedName>
        <fullName evidence="1">Uncharacterized protein</fullName>
    </submittedName>
</protein>